<name>A0ABD7L7Q4_9BURK</name>
<dbReference type="Proteomes" id="UP000196218">
    <property type="component" value="Unassembled WGS sequence"/>
</dbReference>
<proteinExistence type="predicted"/>
<dbReference type="AntiFam" id="ANF00236">
    <property type="entry name" value="Shadow ORF (opposite sadA)"/>
</dbReference>
<accession>A0ABD7L7Q4</accession>
<protein>
    <submittedName>
        <fullName evidence="1">Chromosome segregation ATPases</fullName>
    </submittedName>
</protein>
<dbReference type="EMBL" id="FKJW01000005">
    <property type="protein sequence ID" value="SAJ98359.1"/>
    <property type="molecule type" value="Genomic_DNA"/>
</dbReference>
<comment type="caution">
    <text evidence="1">The sequence shown here is derived from an EMBL/GenBank/DDBJ whole genome shotgun (WGS) entry which is preliminary data.</text>
</comment>
<reference evidence="1 2" key="1">
    <citation type="submission" date="2016-04" db="EMBL/GenBank/DDBJ databases">
        <authorList>
            <person name="Peeters C."/>
        </authorList>
    </citation>
    <scope>NUCLEOTIDE SEQUENCE [LARGE SCALE GENOMIC DNA]</scope>
    <source>
        <strain evidence="1">LMG 29311</strain>
    </source>
</reference>
<gene>
    <name evidence="1" type="ORF">UA18_03853</name>
</gene>
<evidence type="ECO:0000313" key="2">
    <source>
        <dbReference type="Proteomes" id="UP000196218"/>
    </source>
</evidence>
<organism evidence="1 2">
    <name type="scientific">Burkholderia multivorans</name>
    <dbReference type="NCBI Taxonomy" id="87883"/>
    <lineage>
        <taxon>Bacteria</taxon>
        <taxon>Pseudomonadati</taxon>
        <taxon>Pseudomonadota</taxon>
        <taxon>Betaproteobacteria</taxon>
        <taxon>Burkholderiales</taxon>
        <taxon>Burkholderiaceae</taxon>
        <taxon>Burkholderia</taxon>
        <taxon>Burkholderia cepacia complex</taxon>
    </lineage>
</organism>
<dbReference type="AlphaFoldDB" id="A0ABD7L7Q4"/>
<evidence type="ECO:0000313" key="1">
    <source>
        <dbReference type="EMBL" id="SAJ98359.1"/>
    </source>
</evidence>
<sequence length="505" mass="53325">MQPVAATRPASLADRAGGAARYFHWYSMPAPITFWLPLKPPLIDAFRFSLMRACMFTAIAFWPRNVDAPIPIPKLASRSSCGIDAIAPTAAMPCFAIWSVCCSCEPSELICACWPDNAVDSVDCTAVSWFTFTASVPCVPGATFVIWRCCVSLPTDTTFERPPSVEFAPIATEFEPAATTGRSLPVPFMSAVTPFVVSERVVLLFSVVDSCVSWLLMFVTPVDSDATVLFVELRPVDSEPMPVDVDVDSDVRLLFVELRPVDSEPIAVEVDVDSDATVLFVELRPVDSEPMPVDSDEMFDAVDVDRLLTAWFVALSWLPLIASVLSAEIRPAATFVIWRSAPGAPTLTTLVGALPANRYVTPPIVALDVGFAFAVTELVPSATSFTFFATAFVPKASEPAPAAVDVLPIASEPSPVAVLALPSATAPLPVAAFFAPSATAPSPLAAFAEPIDTALPPVAVASWPIATASSDDAVAPSPTATLLAPVAPAFVPAASALMPVAPSLL</sequence>